<organism evidence="3 4">
    <name type="scientific">Prauserella oleivorans</name>
    <dbReference type="NCBI Taxonomy" id="1478153"/>
    <lineage>
        <taxon>Bacteria</taxon>
        <taxon>Bacillati</taxon>
        <taxon>Actinomycetota</taxon>
        <taxon>Actinomycetes</taxon>
        <taxon>Pseudonocardiales</taxon>
        <taxon>Pseudonocardiaceae</taxon>
        <taxon>Prauserella</taxon>
    </lineage>
</organism>
<feature type="region of interest" description="Disordered" evidence="1">
    <location>
        <begin position="78"/>
        <end position="116"/>
    </location>
</feature>
<sequence length="273" mass="30850">MPSSLIIVGLAAAWLVVLVPMVARKRQEITQTNDSALAARVVRSGSTRNEWRREFAVSRDAKTREDLAEAEYDEDLDDYDAEFDDADDTEPEPEPEPVRRPVAEERPARRYRPGRGGFDPEAAEMAARAKYAFRQRVVLGLIIAAVLTAIVAAVVLPVVWWAHGAVDVTLAGYLVYLRRQVRIEEEIRQRRMARYAGAARRPVHRPESEEHIADVEVARPRPRRELVNLERRQAPPAARPPRNAVVVDLDDEDPAFHELDDPGELPYRRAAGE</sequence>
<feature type="compositionally biased region" description="Low complexity" evidence="1">
    <location>
        <begin position="234"/>
        <end position="244"/>
    </location>
</feature>
<feature type="transmembrane region" description="Helical" evidence="2">
    <location>
        <begin position="137"/>
        <end position="154"/>
    </location>
</feature>
<gene>
    <name evidence="3" type="primary">glpR</name>
    <name evidence="3" type="ORF">ACFS2C_22490</name>
</gene>
<evidence type="ECO:0000313" key="4">
    <source>
        <dbReference type="Proteomes" id="UP001597478"/>
    </source>
</evidence>
<feature type="compositionally biased region" description="Basic and acidic residues" evidence="1">
    <location>
        <begin position="254"/>
        <end position="273"/>
    </location>
</feature>
<dbReference type="RefSeq" id="WP_377390013.1">
    <property type="nucleotide sequence ID" value="NZ_JBHSAN010000019.1"/>
</dbReference>
<feature type="transmembrane region" description="Helical" evidence="2">
    <location>
        <begin position="6"/>
        <end position="23"/>
    </location>
</feature>
<reference evidence="4" key="1">
    <citation type="journal article" date="2019" name="Int. J. Syst. Evol. Microbiol.">
        <title>The Global Catalogue of Microorganisms (GCM) 10K type strain sequencing project: providing services to taxonomists for standard genome sequencing and annotation.</title>
        <authorList>
            <consortium name="The Broad Institute Genomics Platform"/>
            <consortium name="The Broad Institute Genome Sequencing Center for Infectious Disease"/>
            <person name="Wu L."/>
            <person name="Ma J."/>
        </authorList>
    </citation>
    <scope>NUCLEOTIDE SEQUENCE [LARGE SCALE GENOMIC DNA]</scope>
    <source>
        <strain evidence="4">IBRC-M 10906</strain>
    </source>
</reference>
<feature type="compositionally biased region" description="Acidic residues" evidence="1">
    <location>
        <begin position="78"/>
        <end position="95"/>
    </location>
</feature>
<dbReference type="Proteomes" id="UP001597478">
    <property type="component" value="Unassembled WGS sequence"/>
</dbReference>
<dbReference type="InterPro" id="IPR053779">
    <property type="entry name" value="GlpR"/>
</dbReference>
<comment type="caution">
    <text evidence="3">The sequence shown here is derived from an EMBL/GenBank/DDBJ whole genome shotgun (WGS) entry which is preliminary data.</text>
</comment>
<evidence type="ECO:0000313" key="3">
    <source>
        <dbReference type="EMBL" id="MFD2802160.1"/>
    </source>
</evidence>
<accession>A0ABW5WGG7</accession>
<protein>
    <submittedName>
        <fullName evidence="3">Gephyrin-like molybdotransferase receptor GlpR</fullName>
    </submittedName>
</protein>
<evidence type="ECO:0000256" key="2">
    <source>
        <dbReference type="SAM" id="Phobius"/>
    </source>
</evidence>
<keyword evidence="2" id="KW-1133">Transmembrane helix</keyword>
<feature type="compositionally biased region" description="Basic and acidic residues" evidence="1">
    <location>
        <begin position="96"/>
        <end position="108"/>
    </location>
</feature>
<proteinExistence type="predicted"/>
<feature type="region of interest" description="Disordered" evidence="1">
    <location>
        <begin position="229"/>
        <end position="273"/>
    </location>
</feature>
<keyword evidence="4" id="KW-1185">Reference proteome</keyword>
<keyword evidence="2" id="KW-0472">Membrane</keyword>
<name>A0ABW5WGG7_9PSEU</name>
<feature type="transmembrane region" description="Helical" evidence="2">
    <location>
        <begin position="160"/>
        <end position="177"/>
    </location>
</feature>
<keyword evidence="2" id="KW-0812">Transmembrane</keyword>
<dbReference type="NCBIfam" id="NF045516">
    <property type="entry name" value="GlpR"/>
    <property type="match status" value="1"/>
</dbReference>
<evidence type="ECO:0000256" key="1">
    <source>
        <dbReference type="SAM" id="MobiDB-lite"/>
    </source>
</evidence>
<dbReference type="EMBL" id="JBHUOF010000042">
    <property type="protein sequence ID" value="MFD2802160.1"/>
    <property type="molecule type" value="Genomic_DNA"/>
</dbReference>